<feature type="region of interest" description="Disordered" evidence="6">
    <location>
        <begin position="575"/>
        <end position="600"/>
    </location>
</feature>
<dbReference type="InterPro" id="IPR045084">
    <property type="entry name" value="AIB/MYC-like"/>
</dbReference>
<feature type="compositionally biased region" description="Polar residues" evidence="6">
    <location>
        <begin position="403"/>
        <end position="412"/>
    </location>
</feature>
<dbReference type="GO" id="GO:0000976">
    <property type="term" value="F:transcription cis-regulatory region binding"/>
    <property type="evidence" value="ECO:0007669"/>
    <property type="project" value="TreeGrafter"/>
</dbReference>
<evidence type="ECO:0000256" key="1">
    <source>
        <dbReference type="ARBA" id="ARBA00004123"/>
    </source>
</evidence>
<evidence type="ECO:0000313" key="9">
    <source>
        <dbReference type="Proteomes" id="UP001177003"/>
    </source>
</evidence>
<evidence type="ECO:0000256" key="5">
    <source>
        <dbReference type="RuleBase" id="RU369104"/>
    </source>
</evidence>
<evidence type="ECO:0000256" key="6">
    <source>
        <dbReference type="SAM" id="MobiDB-lite"/>
    </source>
</evidence>
<keyword evidence="9" id="KW-1185">Reference proteome</keyword>
<evidence type="ECO:0000259" key="7">
    <source>
        <dbReference type="PROSITE" id="PS50888"/>
    </source>
</evidence>
<keyword evidence="4 5" id="KW-0539">Nucleus</keyword>
<dbReference type="AlphaFoldDB" id="A0AA35YIP9"/>
<feature type="compositionally biased region" description="Polar residues" evidence="6">
    <location>
        <begin position="35"/>
        <end position="44"/>
    </location>
</feature>
<dbReference type="SUPFAM" id="SSF47459">
    <property type="entry name" value="HLH, helix-loop-helix DNA-binding domain"/>
    <property type="match status" value="1"/>
</dbReference>
<dbReference type="SMART" id="SM00353">
    <property type="entry name" value="HLH"/>
    <property type="match status" value="1"/>
</dbReference>
<gene>
    <name evidence="8" type="ORF">LSALG_LOCUS14791</name>
</gene>
<organism evidence="8 9">
    <name type="scientific">Lactuca saligna</name>
    <name type="common">Willowleaf lettuce</name>
    <dbReference type="NCBI Taxonomy" id="75948"/>
    <lineage>
        <taxon>Eukaryota</taxon>
        <taxon>Viridiplantae</taxon>
        <taxon>Streptophyta</taxon>
        <taxon>Embryophyta</taxon>
        <taxon>Tracheophyta</taxon>
        <taxon>Spermatophyta</taxon>
        <taxon>Magnoliopsida</taxon>
        <taxon>eudicotyledons</taxon>
        <taxon>Gunneridae</taxon>
        <taxon>Pentapetalae</taxon>
        <taxon>asterids</taxon>
        <taxon>campanulids</taxon>
        <taxon>Asterales</taxon>
        <taxon>Asteraceae</taxon>
        <taxon>Cichorioideae</taxon>
        <taxon>Cichorieae</taxon>
        <taxon>Lactucinae</taxon>
        <taxon>Lactuca</taxon>
    </lineage>
</organism>
<protein>
    <recommendedName>
        <fullName evidence="5">Transcription factor</fullName>
        <shortName evidence="5">bHLH transcription factor</shortName>
    </recommendedName>
    <alternativeName>
        <fullName evidence="5">Basic helix-loop-helix protein</fullName>
    </alternativeName>
</protein>
<dbReference type="GO" id="GO:0046983">
    <property type="term" value="F:protein dimerization activity"/>
    <property type="evidence" value="ECO:0007669"/>
    <property type="project" value="InterPro"/>
</dbReference>
<evidence type="ECO:0000256" key="2">
    <source>
        <dbReference type="ARBA" id="ARBA00023015"/>
    </source>
</evidence>
<dbReference type="CDD" id="cd11449">
    <property type="entry name" value="bHLH_AtAIB_like"/>
    <property type="match status" value="1"/>
</dbReference>
<feature type="compositionally biased region" description="Basic and acidic residues" evidence="6">
    <location>
        <begin position="497"/>
        <end position="510"/>
    </location>
</feature>
<feature type="region of interest" description="Disordered" evidence="6">
    <location>
        <begin position="474"/>
        <end position="510"/>
    </location>
</feature>
<feature type="compositionally biased region" description="Low complexity" evidence="6">
    <location>
        <begin position="45"/>
        <end position="60"/>
    </location>
</feature>
<comment type="subcellular location">
    <subcellularLocation>
        <location evidence="1 5">Nucleus</location>
    </subcellularLocation>
</comment>
<dbReference type="Pfam" id="PF22754">
    <property type="entry name" value="bHLH-TF_ACT-like_plant"/>
    <property type="match status" value="1"/>
</dbReference>
<dbReference type="Pfam" id="PF00010">
    <property type="entry name" value="HLH"/>
    <property type="match status" value="1"/>
</dbReference>
<proteinExistence type="predicted"/>
<keyword evidence="3 5" id="KW-0804">Transcription</keyword>
<keyword evidence="2 5" id="KW-0805">Transcription regulation</keyword>
<feature type="domain" description="BHLH" evidence="7">
    <location>
        <begin position="500"/>
        <end position="549"/>
    </location>
</feature>
<feature type="compositionally biased region" description="Basic and acidic residues" evidence="6">
    <location>
        <begin position="474"/>
        <end position="486"/>
    </location>
</feature>
<dbReference type="PANTHER" id="PTHR11514">
    <property type="entry name" value="MYC"/>
    <property type="match status" value="1"/>
</dbReference>
<dbReference type="EMBL" id="OX465079">
    <property type="protein sequence ID" value="CAI9274731.1"/>
    <property type="molecule type" value="Genomic_DNA"/>
</dbReference>
<feature type="region of interest" description="Disordered" evidence="6">
    <location>
        <begin position="370"/>
        <end position="437"/>
    </location>
</feature>
<feature type="compositionally biased region" description="Basic residues" evidence="6">
    <location>
        <begin position="487"/>
        <end position="496"/>
    </location>
</feature>
<dbReference type="Gene3D" id="4.10.280.10">
    <property type="entry name" value="Helix-loop-helix DNA-binding domain"/>
    <property type="match status" value="1"/>
</dbReference>
<dbReference type="PANTHER" id="PTHR11514:SF43">
    <property type="entry name" value="TRANSCRIPTION FACTOR MYC2"/>
    <property type="match status" value="1"/>
</dbReference>
<dbReference type="InterPro" id="IPR054502">
    <property type="entry name" value="bHLH-TF_ACT-like_plant"/>
</dbReference>
<evidence type="ECO:0000313" key="8">
    <source>
        <dbReference type="EMBL" id="CAI9274731.1"/>
    </source>
</evidence>
<evidence type="ECO:0000256" key="4">
    <source>
        <dbReference type="ARBA" id="ARBA00023242"/>
    </source>
</evidence>
<accession>A0AA35YIP9</accession>
<name>A0AA35YIP9_LACSI</name>
<dbReference type="Proteomes" id="UP001177003">
    <property type="component" value="Chromosome 3"/>
</dbReference>
<dbReference type="GO" id="GO:0003700">
    <property type="term" value="F:DNA-binding transcription factor activity"/>
    <property type="evidence" value="ECO:0007669"/>
    <property type="project" value="InterPro"/>
</dbReference>
<dbReference type="GO" id="GO:0005634">
    <property type="term" value="C:nucleus"/>
    <property type="evidence" value="ECO:0007669"/>
    <property type="project" value="UniProtKB-SubCell"/>
</dbReference>
<dbReference type="PROSITE" id="PS50888">
    <property type="entry name" value="BHLH"/>
    <property type="match status" value="1"/>
</dbReference>
<dbReference type="InterPro" id="IPR036638">
    <property type="entry name" value="HLH_DNA-bd_sf"/>
</dbReference>
<feature type="region of interest" description="Disordered" evidence="6">
    <location>
        <begin position="35"/>
        <end position="60"/>
    </location>
</feature>
<dbReference type="InterPro" id="IPR011598">
    <property type="entry name" value="bHLH_dom"/>
</dbReference>
<sequence length="688" mass="75797">MTDYRLQTMNHWTPDDNVSMMDAFISSDMTSIWANHGTSQSNTHAPPVTVPPASSSASTSAPHKIVNEFNPDTLQQRLQGMIDTARESWTYAIFWQSSDVDYADTPVLGWGDGYYKGEVNKVKTAPSATSMAEQQYRKKVLRELNSLISGSQVPESDAVDEEVTDTEWFFLISMTQSFANGNGLPGQAAFTNQPVWVAGRERLMASHCERVRQGQGFGLQTIVCIPCTDGVIELGSTELIFQSSDVMKKVKVSFNFSNCPDIMQINTDQVAVAGGDHHDPSSIWLTDPVATSTVTTDVTTIKDSVDVIGSQATTVIPSITSHVPKHLPFENPSSSSILENPRYIHNPNPDSLQNQGVFGSRELNFSEFRSFDGATGGRNGNGRILDFGESKRSSTNNNNNNNGGLFSGQSQFIGAEENNKNKKKRSPGSCGSNEDGMLSFVSGVLPSSSTVKSGGCTFPGADSDHSDLDASVIREVESSRMVEPEKKPRKRGRKPANGREEPLNHVEAERQRREKLNQRFYALRAVVPNVSKMDKASLLGDAILYINELKSKLDNTICDKEELRNQIDELKKELLSKESRQSSSSAISLPEDMKMSNTSTTHQPILDLDVEVKVIGWDAMIRVQCNKKNHPAARLMAALKELDFEVNHASVSVVNELMIQQATVKMGGRLYTQDQLRLALTNRFSDPL</sequence>
<dbReference type="Pfam" id="PF14215">
    <property type="entry name" value="bHLH-MYC_N"/>
    <property type="match status" value="1"/>
</dbReference>
<reference evidence="8" key="1">
    <citation type="submission" date="2023-04" db="EMBL/GenBank/DDBJ databases">
        <authorList>
            <person name="Vijverberg K."/>
            <person name="Xiong W."/>
            <person name="Schranz E."/>
        </authorList>
    </citation>
    <scope>NUCLEOTIDE SEQUENCE</scope>
</reference>
<dbReference type="InterPro" id="IPR025610">
    <property type="entry name" value="MYC/MYB_N"/>
</dbReference>
<evidence type="ECO:0000256" key="3">
    <source>
        <dbReference type="ARBA" id="ARBA00023163"/>
    </source>
</evidence>